<dbReference type="OrthoDB" id="3521097at2759"/>
<accession>A0A9P6HWX2</accession>
<protein>
    <recommendedName>
        <fullName evidence="4">C2H2-type domain-containing protein</fullName>
    </recommendedName>
</protein>
<feature type="compositionally biased region" description="Polar residues" evidence="1">
    <location>
        <begin position="291"/>
        <end position="303"/>
    </location>
</feature>
<feature type="compositionally biased region" description="Basic and acidic residues" evidence="1">
    <location>
        <begin position="252"/>
        <end position="270"/>
    </location>
</feature>
<feature type="compositionally biased region" description="Basic and acidic residues" evidence="1">
    <location>
        <begin position="92"/>
        <end position="106"/>
    </location>
</feature>
<comment type="caution">
    <text evidence="2">The sequence shown here is derived from an EMBL/GenBank/DDBJ whole genome shotgun (WGS) entry which is preliminary data.</text>
</comment>
<gene>
    <name evidence="2" type="ORF">CkaCkLH20_09503</name>
</gene>
<feature type="compositionally biased region" description="Basic residues" evidence="1">
    <location>
        <begin position="311"/>
        <end position="324"/>
    </location>
</feature>
<evidence type="ECO:0000313" key="2">
    <source>
        <dbReference type="EMBL" id="KAF9872993.1"/>
    </source>
</evidence>
<keyword evidence="3" id="KW-1185">Reference proteome</keyword>
<evidence type="ECO:0000256" key="1">
    <source>
        <dbReference type="SAM" id="MobiDB-lite"/>
    </source>
</evidence>
<reference evidence="2" key="1">
    <citation type="submission" date="2020-03" db="EMBL/GenBank/DDBJ databases">
        <authorList>
            <person name="He L."/>
        </authorList>
    </citation>
    <scope>NUCLEOTIDE SEQUENCE</scope>
    <source>
        <strain evidence="2">CkLH20</strain>
    </source>
</reference>
<name>A0A9P6HWX2_9PEZI</name>
<dbReference type="RefSeq" id="XP_038742454.1">
    <property type="nucleotide sequence ID" value="XM_038892218.1"/>
</dbReference>
<feature type="compositionally biased region" description="Polar residues" evidence="1">
    <location>
        <begin position="79"/>
        <end position="91"/>
    </location>
</feature>
<feature type="region of interest" description="Disordered" evidence="1">
    <location>
        <begin position="1"/>
        <end position="25"/>
    </location>
</feature>
<dbReference type="AlphaFoldDB" id="A0A9P6HWX2"/>
<organism evidence="2 3">
    <name type="scientific">Colletotrichum karsti</name>
    <dbReference type="NCBI Taxonomy" id="1095194"/>
    <lineage>
        <taxon>Eukaryota</taxon>
        <taxon>Fungi</taxon>
        <taxon>Dikarya</taxon>
        <taxon>Ascomycota</taxon>
        <taxon>Pezizomycotina</taxon>
        <taxon>Sordariomycetes</taxon>
        <taxon>Hypocreomycetidae</taxon>
        <taxon>Glomerellales</taxon>
        <taxon>Glomerellaceae</taxon>
        <taxon>Colletotrichum</taxon>
        <taxon>Colletotrichum boninense species complex</taxon>
    </lineage>
</organism>
<dbReference type="Proteomes" id="UP000781932">
    <property type="component" value="Unassembled WGS sequence"/>
</dbReference>
<evidence type="ECO:0008006" key="4">
    <source>
        <dbReference type="Google" id="ProtNLM"/>
    </source>
</evidence>
<evidence type="ECO:0000313" key="3">
    <source>
        <dbReference type="Proteomes" id="UP000781932"/>
    </source>
</evidence>
<feature type="compositionally biased region" description="Polar residues" evidence="1">
    <location>
        <begin position="52"/>
        <end position="61"/>
    </location>
</feature>
<feature type="compositionally biased region" description="Basic and acidic residues" evidence="1">
    <location>
        <begin position="325"/>
        <end position="346"/>
    </location>
</feature>
<feature type="region of interest" description="Disordered" evidence="1">
    <location>
        <begin position="46"/>
        <end position="106"/>
    </location>
</feature>
<dbReference type="EMBL" id="JAATWM020000034">
    <property type="protein sequence ID" value="KAF9872993.1"/>
    <property type="molecule type" value="Genomic_DNA"/>
</dbReference>
<sequence>MSHVPRTMDRAQAVNRPDSNILAPTNFYSPHPLRFNALASSFHGEKPIEPVQGQTSNTSNDILEWNGEYGPPAGEYGLSSPTNTAPSTKGDNVNERPPDANRMKKGQNNHEWRFGLDGDLLAGIGHMHQTLDLDTVSIIEPEDAESDLYLIRPVEVVKGGFRQECDRVLPQLYGRGKDQEDELHRIRHLGLTEAANCSESLPTLTDEASTICSELSDESTYLHGPCTLNAPPIDSARRRLRNSPPKDATFTTHDESIPPRDAVAFKDGPKQRLSKIPPDPQVCKTDHETDMQTVNATAASRKSSGGLASGLRHRPKGKQRAKRRRSEDNSDDEEKHGEDPMPKKPKNDIARILACPYFRYDPVKHVDCLFKYTLTTTSYVKQHLHRYHACPDFYCPTCGAAFETQLEGDSHIRARLCLENGFRGFPDCLSADQVVQLQSKDGRRLPEAERWHNIWKICFPQESANRPSPYIDDLRIVELYNSVQAVLPAEFWRPRAITRMRQTGLVLNEEHFDQVVDIFQEERLAALIAFANRLNDVAEASMQNTNPAGNRAMAADDSGGERVLHDHSGLVAPIPLVPTMIISQPKPDWSMDFSGTDHPHVASASNDSVSLFTLSVSSGSGSYVDVSSIDESSHFDDSFPPHAPSGYDDAGNSCQEFGSLPSHGDCGAA</sequence>
<feature type="region of interest" description="Disordered" evidence="1">
    <location>
        <begin position="635"/>
        <end position="669"/>
    </location>
</feature>
<proteinExistence type="predicted"/>
<dbReference type="PANTHER" id="PTHR38166:SF1">
    <property type="entry name" value="C2H2-TYPE DOMAIN-CONTAINING PROTEIN"/>
    <property type="match status" value="1"/>
</dbReference>
<feature type="region of interest" description="Disordered" evidence="1">
    <location>
        <begin position="233"/>
        <end position="346"/>
    </location>
</feature>
<dbReference type="GeneID" id="62165292"/>
<dbReference type="PANTHER" id="PTHR38166">
    <property type="entry name" value="C2H2-TYPE DOMAIN-CONTAINING PROTEIN-RELATED"/>
    <property type="match status" value="1"/>
</dbReference>
<reference evidence="2" key="2">
    <citation type="submission" date="2020-11" db="EMBL/GenBank/DDBJ databases">
        <title>Whole genome sequencing of Colletotrichum sp.</title>
        <authorList>
            <person name="Li H."/>
        </authorList>
    </citation>
    <scope>NUCLEOTIDE SEQUENCE</scope>
    <source>
        <strain evidence="2">CkLH20</strain>
    </source>
</reference>